<dbReference type="SUPFAM" id="SSF56112">
    <property type="entry name" value="Protein kinase-like (PK-like)"/>
    <property type="match status" value="1"/>
</dbReference>
<evidence type="ECO:0000313" key="1">
    <source>
        <dbReference type="EMBL" id="KAF2851873.1"/>
    </source>
</evidence>
<keyword evidence="2" id="KW-1185">Reference proteome</keyword>
<dbReference type="AlphaFoldDB" id="A0A6A7B916"/>
<organism evidence="1 2">
    <name type="scientific">Plenodomus tracheiphilus IPT5</name>
    <dbReference type="NCBI Taxonomy" id="1408161"/>
    <lineage>
        <taxon>Eukaryota</taxon>
        <taxon>Fungi</taxon>
        <taxon>Dikarya</taxon>
        <taxon>Ascomycota</taxon>
        <taxon>Pezizomycotina</taxon>
        <taxon>Dothideomycetes</taxon>
        <taxon>Pleosporomycetidae</taxon>
        <taxon>Pleosporales</taxon>
        <taxon>Pleosporineae</taxon>
        <taxon>Leptosphaeriaceae</taxon>
        <taxon>Plenodomus</taxon>
    </lineage>
</organism>
<proteinExistence type="predicted"/>
<gene>
    <name evidence="1" type="ORF">T440DRAFT_527290</name>
</gene>
<protein>
    <recommendedName>
        <fullName evidence="3">Aminoglycoside phosphotransferase domain-containing protein</fullName>
    </recommendedName>
</protein>
<dbReference type="EMBL" id="MU006300">
    <property type="protein sequence ID" value="KAF2851873.1"/>
    <property type="molecule type" value="Genomic_DNA"/>
</dbReference>
<dbReference type="InterPro" id="IPR051678">
    <property type="entry name" value="AGP_Transferase"/>
</dbReference>
<name>A0A6A7B916_9PLEO</name>
<sequence>MNTKAEISQKHYNVQTWSEAIQARFELRRAAPQPPLSAFTKLTIPYEAPGIPDITLPSFEEIRQAIASKTDRLDLPGAFRAVCKVRNMIVKLGYHETLVQEAEDLLWLQKNTTVRAPKLYWLFSALNCGREAYFLVMERLPGITLDWTMWGSLSGAQHEKIHLSIAQQLQLLRSVSSNYYGRVDNQGFHPHDCYVATDQKAPCGPYKTYNELIAATYEAAELKGARKSQRFDASRGEHNNQDNFRPDQVACLTKFQDFYAQARGHEPKLTHTDLWMSNWIIRPLDGKGEPLTGESALQDATDYDVTFIDWCGMGWYPAWMQRVTLRRIGGPSKEDRKRFQERVMRYFDEDYEDVLKMQEESSRLLAYDVVDG</sequence>
<accession>A0A6A7B916</accession>
<dbReference type="PANTHER" id="PTHR21310">
    <property type="entry name" value="AMINOGLYCOSIDE PHOSPHOTRANSFERASE-RELATED-RELATED"/>
    <property type="match status" value="1"/>
</dbReference>
<dbReference type="InterPro" id="IPR011009">
    <property type="entry name" value="Kinase-like_dom_sf"/>
</dbReference>
<dbReference type="OrthoDB" id="4177236at2759"/>
<dbReference type="Proteomes" id="UP000799423">
    <property type="component" value="Unassembled WGS sequence"/>
</dbReference>
<reference evidence="1" key="1">
    <citation type="submission" date="2020-01" db="EMBL/GenBank/DDBJ databases">
        <authorList>
            <consortium name="DOE Joint Genome Institute"/>
            <person name="Haridas S."/>
            <person name="Albert R."/>
            <person name="Binder M."/>
            <person name="Bloem J."/>
            <person name="Labutti K."/>
            <person name="Salamov A."/>
            <person name="Andreopoulos B."/>
            <person name="Baker S.E."/>
            <person name="Barry K."/>
            <person name="Bills G."/>
            <person name="Bluhm B.H."/>
            <person name="Cannon C."/>
            <person name="Castanera R."/>
            <person name="Culley D.E."/>
            <person name="Daum C."/>
            <person name="Ezra D."/>
            <person name="Gonzalez J.B."/>
            <person name="Henrissat B."/>
            <person name="Kuo A."/>
            <person name="Liang C."/>
            <person name="Lipzen A."/>
            <person name="Lutzoni F."/>
            <person name="Magnuson J."/>
            <person name="Mondo S."/>
            <person name="Nolan M."/>
            <person name="Ohm R."/>
            <person name="Pangilinan J."/>
            <person name="Park H.-J."/>
            <person name="Ramirez L."/>
            <person name="Alfaro M."/>
            <person name="Sun H."/>
            <person name="Tritt A."/>
            <person name="Yoshinaga Y."/>
            <person name="Zwiers L.-H."/>
            <person name="Turgeon B.G."/>
            <person name="Goodwin S.B."/>
            <person name="Spatafora J.W."/>
            <person name="Crous P.W."/>
            <person name="Grigoriev I.V."/>
        </authorList>
    </citation>
    <scope>NUCLEOTIDE SEQUENCE</scope>
    <source>
        <strain evidence="1">IPT5</strain>
    </source>
</reference>
<evidence type="ECO:0000313" key="2">
    <source>
        <dbReference type="Proteomes" id="UP000799423"/>
    </source>
</evidence>
<evidence type="ECO:0008006" key="3">
    <source>
        <dbReference type="Google" id="ProtNLM"/>
    </source>
</evidence>
<dbReference type="PANTHER" id="PTHR21310:SF48">
    <property type="entry name" value="AMINOGLYCOSIDE PHOSPHOTRANSFERASE DOMAIN-CONTAINING PROTEIN"/>
    <property type="match status" value="1"/>
</dbReference>